<keyword evidence="4 6" id="KW-0288">FMN</keyword>
<keyword evidence="3 6" id="KW-0285">Flavoprotein</keyword>
<evidence type="ECO:0000256" key="1">
    <source>
        <dbReference type="ARBA" id="ARBA00022448"/>
    </source>
</evidence>
<dbReference type="NCBIfam" id="TIGR01947">
    <property type="entry name" value="rnfG"/>
    <property type="match status" value="1"/>
</dbReference>
<evidence type="ECO:0000256" key="4">
    <source>
        <dbReference type="ARBA" id="ARBA00022643"/>
    </source>
</evidence>
<evidence type="ECO:0000313" key="8">
    <source>
        <dbReference type="EMBL" id="KNZ42143.1"/>
    </source>
</evidence>
<feature type="modified residue" description="FMN phosphoryl threonine" evidence="6">
    <location>
        <position position="183"/>
    </location>
</feature>
<name>A0A0L6U0W4_9FIRM</name>
<evidence type="ECO:0000256" key="3">
    <source>
        <dbReference type="ARBA" id="ARBA00022630"/>
    </source>
</evidence>
<proteinExistence type="inferred from homology"/>
<dbReference type="Pfam" id="PF04205">
    <property type="entry name" value="FMN_bind"/>
    <property type="match status" value="1"/>
</dbReference>
<dbReference type="GO" id="GO:0009055">
    <property type="term" value="F:electron transfer activity"/>
    <property type="evidence" value="ECO:0007669"/>
    <property type="project" value="InterPro"/>
</dbReference>
<evidence type="ECO:0000256" key="6">
    <source>
        <dbReference type="HAMAP-Rule" id="MF_00479"/>
    </source>
</evidence>
<dbReference type="GO" id="GO:0005886">
    <property type="term" value="C:plasma membrane"/>
    <property type="evidence" value="ECO:0007669"/>
    <property type="project" value="UniProtKB-SubCell"/>
</dbReference>
<dbReference type="AlphaFoldDB" id="A0A0L6U0W4"/>
<dbReference type="EC" id="7.-.-.-" evidence="6"/>
<dbReference type="SMART" id="SM00900">
    <property type="entry name" value="FMN_bind"/>
    <property type="match status" value="1"/>
</dbReference>
<evidence type="ECO:0000256" key="5">
    <source>
        <dbReference type="ARBA" id="ARBA00022982"/>
    </source>
</evidence>
<keyword evidence="2 6" id="KW-0597">Phosphoprotein</keyword>
<dbReference type="PATRIC" id="fig|52689.4.peg.776"/>
<keyword evidence="6" id="KW-1003">Cell membrane</keyword>
<reference evidence="9" key="1">
    <citation type="submission" date="2015-07" db="EMBL/GenBank/DDBJ databases">
        <title>Draft genome sequence of Acetobacterium bakii DSM 8293, a potential psychrophilic chemical producer through syngas fermentation.</title>
        <authorList>
            <person name="Song Y."/>
            <person name="Hwang S."/>
            <person name="Cho B.-K."/>
        </authorList>
    </citation>
    <scope>NUCLEOTIDE SEQUENCE [LARGE SCALE GENOMIC DNA]</scope>
    <source>
        <strain evidence="9">DSM 8239</strain>
    </source>
</reference>
<accession>A0A0L6U0W4</accession>
<dbReference type="PANTHER" id="PTHR36118">
    <property type="entry name" value="ION-TRANSLOCATING OXIDOREDUCTASE COMPLEX SUBUNIT G"/>
    <property type="match status" value="1"/>
</dbReference>
<dbReference type="PIRSF" id="PIRSF006091">
    <property type="entry name" value="E_trnsport_RnfG"/>
    <property type="match status" value="1"/>
</dbReference>
<dbReference type="GO" id="GO:0010181">
    <property type="term" value="F:FMN binding"/>
    <property type="evidence" value="ECO:0007669"/>
    <property type="project" value="InterPro"/>
</dbReference>
<evidence type="ECO:0000259" key="7">
    <source>
        <dbReference type="SMART" id="SM00900"/>
    </source>
</evidence>
<comment type="subcellular location">
    <subcellularLocation>
        <location evidence="6">Cell membrane</location>
        <topology evidence="6">Single-pass membrane protein</topology>
    </subcellularLocation>
</comment>
<keyword evidence="1 6" id="KW-0813">Transport</keyword>
<dbReference type="InterPro" id="IPR007329">
    <property type="entry name" value="FMN-bd"/>
</dbReference>
<comment type="cofactor">
    <cofactor evidence="6">
        <name>FMN</name>
        <dbReference type="ChEBI" id="CHEBI:58210"/>
    </cofactor>
</comment>
<keyword evidence="5 6" id="KW-0249">Electron transport</keyword>
<keyword evidence="6" id="KW-0472">Membrane</keyword>
<dbReference type="InterPro" id="IPR010209">
    <property type="entry name" value="Ion_transpt_RnfG/RsxG"/>
</dbReference>
<protein>
    <recommendedName>
        <fullName evidence="6">Ion-translocating oxidoreductase complex subunit G</fullName>
        <ecNumber evidence="6">7.-.-.-</ecNumber>
    </recommendedName>
    <alternativeName>
        <fullName evidence="6">Rnf electron transport complex subunit G</fullName>
    </alternativeName>
</protein>
<keyword evidence="6" id="KW-1278">Translocase</keyword>
<comment type="subunit">
    <text evidence="6">The complex is composed of six subunits: RnfA, RnfB, RnfC, RnfD, RnfE and RnfG.</text>
</comment>
<dbReference type="STRING" id="52689.AKG39_08225"/>
<evidence type="ECO:0000256" key="2">
    <source>
        <dbReference type="ARBA" id="ARBA00022553"/>
    </source>
</evidence>
<dbReference type="RefSeq" id="WP_050739903.1">
    <property type="nucleotide sequence ID" value="NZ_LGYO01000019.1"/>
</dbReference>
<comment type="caution">
    <text evidence="8">The sequence shown here is derived from an EMBL/GenBank/DDBJ whole genome shotgun (WGS) entry which is preliminary data.</text>
</comment>
<comment type="function">
    <text evidence="6">Part of a membrane-bound complex that couples electron transfer with translocation of ions across the membrane.</text>
</comment>
<dbReference type="OrthoDB" id="9787579at2"/>
<evidence type="ECO:0000313" key="9">
    <source>
        <dbReference type="Proteomes" id="UP000036873"/>
    </source>
</evidence>
<comment type="similarity">
    <text evidence="6">Belongs to the RnfG family.</text>
</comment>
<dbReference type="GO" id="GO:0022900">
    <property type="term" value="P:electron transport chain"/>
    <property type="evidence" value="ECO:0007669"/>
    <property type="project" value="UniProtKB-UniRule"/>
</dbReference>
<sequence length="205" mass="21606">MANIVKIDWKEVIRLGLILLAISAVAACLLALTNYVTAGTIEQMNADANTAARQEVLAEATDFEQVPAEELAKIGTEIGLEKPEELMEAYIGKNGSEVVGYTVKTAPSNGYAGSVEMLTGISADGVIQAITILKQNETPGLGAKSTEPEFKDQFKEKSALEEVTVVKTAPATGNAIQAITGATITSKAVTYGVNIANQVYQILSK</sequence>
<dbReference type="EMBL" id="LGYO01000019">
    <property type="protein sequence ID" value="KNZ42143.1"/>
    <property type="molecule type" value="Genomic_DNA"/>
</dbReference>
<dbReference type="PANTHER" id="PTHR36118:SF1">
    <property type="entry name" value="ION-TRANSLOCATING OXIDOREDUCTASE COMPLEX SUBUNIT G"/>
    <property type="match status" value="1"/>
</dbReference>
<keyword evidence="6" id="KW-1133">Transmembrane helix</keyword>
<keyword evidence="6" id="KW-0812">Transmembrane</keyword>
<keyword evidence="9" id="KW-1185">Reference proteome</keyword>
<dbReference type="HAMAP" id="MF_00479">
    <property type="entry name" value="RsxG_RnfG"/>
    <property type="match status" value="1"/>
</dbReference>
<gene>
    <name evidence="6" type="primary">rnfG</name>
    <name evidence="8" type="ORF">AKG39_08225</name>
</gene>
<organism evidence="8 9">
    <name type="scientific">Acetobacterium bakii</name>
    <dbReference type="NCBI Taxonomy" id="52689"/>
    <lineage>
        <taxon>Bacteria</taxon>
        <taxon>Bacillati</taxon>
        <taxon>Bacillota</taxon>
        <taxon>Clostridia</taxon>
        <taxon>Eubacteriales</taxon>
        <taxon>Eubacteriaceae</taxon>
        <taxon>Acetobacterium</taxon>
    </lineage>
</organism>
<feature type="domain" description="FMN-binding" evidence="7">
    <location>
        <begin position="110"/>
        <end position="200"/>
    </location>
</feature>
<dbReference type="Proteomes" id="UP000036873">
    <property type="component" value="Unassembled WGS sequence"/>
</dbReference>
<dbReference type="PROSITE" id="PS51257">
    <property type="entry name" value="PROKAR_LIPOPROTEIN"/>
    <property type="match status" value="1"/>
</dbReference>